<evidence type="ECO:0000313" key="2">
    <source>
        <dbReference type="Proteomes" id="UP001642360"/>
    </source>
</evidence>
<name>A0ABC8TXB8_9AQUA</name>
<protein>
    <submittedName>
        <fullName evidence="1">Uncharacterized protein</fullName>
    </submittedName>
</protein>
<comment type="caution">
    <text evidence="1">The sequence shown here is derived from an EMBL/GenBank/DDBJ whole genome shotgun (WGS) entry which is preliminary data.</text>
</comment>
<proteinExistence type="predicted"/>
<feature type="non-terminal residue" evidence="1">
    <location>
        <position position="1"/>
    </location>
</feature>
<dbReference type="Proteomes" id="UP001642360">
    <property type="component" value="Unassembled WGS sequence"/>
</dbReference>
<keyword evidence="2" id="KW-1185">Reference proteome</keyword>
<dbReference type="AlphaFoldDB" id="A0ABC8TXB8"/>
<reference evidence="1 2" key="1">
    <citation type="submission" date="2024-02" db="EMBL/GenBank/DDBJ databases">
        <authorList>
            <person name="Vignale AGUSTIN F."/>
            <person name="Sosa J E."/>
            <person name="Modenutti C."/>
        </authorList>
    </citation>
    <scope>NUCLEOTIDE SEQUENCE [LARGE SCALE GENOMIC DNA]</scope>
</reference>
<organism evidence="1 2">
    <name type="scientific">Ilex paraguariensis</name>
    <name type="common">yerba mate</name>
    <dbReference type="NCBI Taxonomy" id="185542"/>
    <lineage>
        <taxon>Eukaryota</taxon>
        <taxon>Viridiplantae</taxon>
        <taxon>Streptophyta</taxon>
        <taxon>Embryophyta</taxon>
        <taxon>Tracheophyta</taxon>
        <taxon>Spermatophyta</taxon>
        <taxon>Magnoliopsida</taxon>
        <taxon>eudicotyledons</taxon>
        <taxon>Gunneridae</taxon>
        <taxon>Pentapetalae</taxon>
        <taxon>asterids</taxon>
        <taxon>campanulids</taxon>
        <taxon>Aquifoliales</taxon>
        <taxon>Aquifoliaceae</taxon>
        <taxon>Ilex</taxon>
    </lineage>
</organism>
<sequence>EPNALSTLLWAQQQWSEAWATEKAWHEDLQVVFSTRLDHPSGSRPDFCLRCDGAFKKGAAAIGVILHGPDARIIDGLAKKILAVISFFF</sequence>
<evidence type="ECO:0000313" key="1">
    <source>
        <dbReference type="EMBL" id="CAK9174126.1"/>
    </source>
</evidence>
<dbReference type="EMBL" id="CAUOFW020006283">
    <property type="protein sequence ID" value="CAK9174126.1"/>
    <property type="molecule type" value="Genomic_DNA"/>
</dbReference>
<accession>A0ABC8TXB8</accession>
<gene>
    <name evidence="1" type="ORF">ILEXP_LOCUS43864</name>
</gene>